<keyword evidence="2" id="KW-1185">Reference proteome</keyword>
<evidence type="ECO:0000313" key="2">
    <source>
        <dbReference type="Proteomes" id="UP001345963"/>
    </source>
</evidence>
<name>A0ABU7BSK1_9TELE</name>
<reference evidence="1 2" key="1">
    <citation type="submission" date="2021-07" db="EMBL/GenBank/DDBJ databases">
        <authorList>
            <person name="Palmer J.M."/>
        </authorList>
    </citation>
    <scope>NUCLEOTIDE SEQUENCE [LARGE SCALE GENOMIC DNA]</scope>
    <source>
        <strain evidence="1 2">AT_MEX2019</strain>
        <tissue evidence="1">Muscle</tissue>
    </source>
</reference>
<comment type="caution">
    <text evidence="1">The sequence shown here is derived from an EMBL/GenBank/DDBJ whole genome shotgun (WGS) entry which is preliminary data.</text>
</comment>
<proteinExistence type="predicted"/>
<sequence length="118" mass="12330">MGLVIKGNSSLNNLVGIGSNIQVEGLDEAYTALFKKNSIVRGLLSCLSPVPLPSTRGLPVAGCWASNAVSCCTSPQVQLIMGNQPFPSGSIKELEASHSVPECLPSLVTPSLLLHLVF</sequence>
<accession>A0ABU7BSK1</accession>
<evidence type="ECO:0000313" key="1">
    <source>
        <dbReference type="EMBL" id="MED6252614.1"/>
    </source>
</evidence>
<protein>
    <submittedName>
        <fullName evidence="1">Uncharacterized protein</fullName>
    </submittedName>
</protein>
<dbReference type="Proteomes" id="UP001345963">
    <property type="component" value="Unassembled WGS sequence"/>
</dbReference>
<organism evidence="1 2">
    <name type="scientific">Ataeniobius toweri</name>
    <dbReference type="NCBI Taxonomy" id="208326"/>
    <lineage>
        <taxon>Eukaryota</taxon>
        <taxon>Metazoa</taxon>
        <taxon>Chordata</taxon>
        <taxon>Craniata</taxon>
        <taxon>Vertebrata</taxon>
        <taxon>Euteleostomi</taxon>
        <taxon>Actinopterygii</taxon>
        <taxon>Neopterygii</taxon>
        <taxon>Teleostei</taxon>
        <taxon>Neoteleostei</taxon>
        <taxon>Acanthomorphata</taxon>
        <taxon>Ovalentaria</taxon>
        <taxon>Atherinomorphae</taxon>
        <taxon>Cyprinodontiformes</taxon>
        <taxon>Goodeidae</taxon>
        <taxon>Ataeniobius</taxon>
    </lineage>
</organism>
<dbReference type="EMBL" id="JAHUTI010061976">
    <property type="protein sequence ID" value="MED6252614.1"/>
    <property type="molecule type" value="Genomic_DNA"/>
</dbReference>
<feature type="non-terminal residue" evidence="1">
    <location>
        <position position="118"/>
    </location>
</feature>
<gene>
    <name evidence="1" type="ORF">ATANTOWER_014222</name>
</gene>